<protein>
    <recommendedName>
        <fullName evidence="3">6-phosphogluconate dehydrogenase NADP-binding domain-containing protein</fullName>
    </recommendedName>
</protein>
<dbReference type="InterPro" id="IPR013328">
    <property type="entry name" value="6PGD_dom2"/>
</dbReference>
<feature type="region of interest" description="Disordered" evidence="2">
    <location>
        <begin position="335"/>
        <end position="359"/>
    </location>
</feature>
<accession>A0ABR1SE03</accession>
<dbReference type="Proteomes" id="UP001444661">
    <property type="component" value="Unassembled WGS sequence"/>
</dbReference>
<name>A0ABR1SE03_9PEZI</name>
<comment type="caution">
    <text evidence="4">The sequence shown here is derived from an EMBL/GenBank/DDBJ whole genome shotgun (WGS) entry which is preliminary data.</text>
</comment>
<evidence type="ECO:0000313" key="5">
    <source>
        <dbReference type="Proteomes" id="UP001444661"/>
    </source>
</evidence>
<dbReference type="PANTHER" id="PTHR43580:SF8">
    <property type="entry name" value="6-PHOSPHOGLUCONATE DEHYDROGENASE NADP-BINDING DOMAIN-CONTAINING PROTEIN-RELATED"/>
    <property type="match status" value="1"/>
</dbReference>
<dbReference type="Gene3D" id="1.10.1040.10">
    <property type="entry name" value="N-(1-d-carboxylethyl)-l-norvaline Dehydrogenase, domain 2"/>
    <property type="match status" value="1"/>
</dbReference>
<gene>
    <name evidence="4" type="ORF">PG993_011247</name>
</gene>
<dbReference type="PANTHER" id="PTHR43580">
    <property type="entry name" value="OXIDOREDUCTASE GLYR1-RELATED"/>
    <property type="match status" value="1"/>
</dbReference>
<dbReference type="Pfam" id="PF03446">
    <property type="entry name" value="NAD_binding_2"/>
    <property type="match status" value="1"/>
</dbReference>
<dbReference type="SUPFAM" id="SSF48179">
    <property type="entry name" value="6-phosphogluconate dehydrogenase C-terminal domain-like"/>
    <property type="match status" value="1"/>
</dbReference>
<evidence type="ECO:0000259" key="3">
    <source>
        <dbReference type="Pfam" id="PF03446"/>
    </source>
</evidence>
<feature type="compositionally biased region" description="Polar residues" evidence="2">
    <location>
        <begin position="339"/>
        <end position="348"/>
    </location>
</feature>
<evidence type="ECO:0000256" key="2">
    <source>
        <dbReference type="SAM" id="MobiDB-lite"/>
    </source>
</evidence>
<dbReference type="InterPro" id="IPR008927">
    <property type="entry name" value="6-PGluconate_DH-like_C_sf"/>
</dbReference>
<dbReference type="InterPro" id="IPR051265">
    <property type="entry name" value="HIBADH-related_NP60_sf"/>
</dbReference>
<feature type="domain" description="6-phosphogluconate dehydrogenase NADP-binding" evidence="3">
    <location>
        <begin position="17"/>
        <end position="180"/>
    </location>
</feature>
<sequence length="359" mass="37518">MASSSRSDDAGKPAVVVGWIGLGSMGSAMAKNIQKHLTAAGRDQPPLRVYNRTASRCAALEDLGASRCESIAELARDSDIVFISSSADEAVLSIVEQIVNSGNVEGKVVVDTTTVHPDTTQAVAATLASKGTHFAAMPVFGATPTAEAGKLLAGFAGSDAALDAVSPLLKGVIAREVLVVGKEPEKASLLKTTGNVLMASLMQIIAEAHVLAAKTGLPETTLERLLELNFGPVMHSDSVRMTTGVYCPEPGEKPWSDLQLAIKDVGHGVEIAEREGVSLRVGQRALGNLKKANEWRESPEGGVGRSLDSSSVFGVVRQESGLAFETEFVRARDAAATADSESNNSSANLGGETGRRINW</sequence>
<dbReference type="InterPro" id="IPR036291">
    <property type="entry name" value="NAD(P)-bd_dom_sf"/>
</dbReference>
<dbReference type="EMBL" id="JAQQWK010000010">
    <property type="protein sequence ID" value="KAK8029956.1"/>
    <property type="molecule type" value="Genomic_DNA"/>
</dbReference>
<dbReference type="Gene3D" id="3.40.50.720">
    <property type="entry name" value="NAD(P)-binding Rossmann-like Domain"/>
    <property type="match status" value="1"/>
</dbReference>
<reference evidence="4 5" key="1">
    <citation type="submission" date="2023-01" db="EMBL/GenBank/DDBJ databases">
        <title>Analysis of 21 Apiospora genomes using comparative genomics revels a genus with tremendous synthesis potential of carbohydrate active enzymes and secondary metabolites.</title>
        <authorList>
            <person name="Sorensen T."/>
        </authorList>
    </citation>
    <scope>NUCLEOTIDE SEQUENCE [LARGE SCALE GENOMIC DNA]</scope>
    <source>
        <strain evidence="4 5">CBS 33761</strain>
    </source>
</reference>
<organism evidence="4 5">
    <name type="scientific">Apiospora rasikravindrae</name>
    <dbReference type="NCBI Taxonomy" id="990691"/>
    <lineage>
        <taxon>Eukaryota</taxon>
        <taxon>Fungi</taxon>
        <taxon>Dikarya</taxon>
        <taxon>Ascomycota</taxon>
        <taxon>Pezizomycotina</taxon>
        <taxon>Sordariomycetes</taxon>
        <taxon>Xylariomycetidae</taxon>
        <taxon>Amphisphaeriales</taxon>
        <taxon>Apiosporaceae</taxon>
        <taxon>Apiospora</taxon>
    </lineage>
</organism>
<evidence type="ECO:0000256" key="1">
    <source>
        <dbReference type="ARBA" id="ARBA00007598"/>
    </source>
</evidence>
<keyword evidence="5" id="KW-1185">Reference proteome</keyword>
<proteinExistence type="inferred from homology"/>
<dbReference type="InterPro" id="IPR006115">
    <property type="entry name" value="6PGDH_NADP-bd"/>
</dbReference>
<comment type="similarity">
    <text evidence="1">Belongs to the HIBADH-related family. NP60 subfamily.</text>
</comment>
<dbReference type="SUPFAM" id="SSF51735">
    <property type="entry name" value="NAD(P)-binding Rossmann-fold domains"/>
    <property type="match status" value="1"/>
</dbReference>
<evidence type="ECO:0000313" key="4">
    <source>
        <dbReference type="EMBL" id="KAK8029956.1"/>
    </source>
</evidence>